<dbReference type="Proteomes" id="UP000661507">
    <property type="component" value="Unassembled WGS sequence"/>
</dbReference>
<dbReference type="GO" id="GO:0043565">
    <property type="term" value="F:sequence-specific DNA binding"/>
    <property type="evidence" value="ECO:0007669"/>
    <property type="project" value="TreeGrafter"/>
</dbReference>
<dbReference type="Pfam" id="PF00126">
    <property type="entry name" value="HTH_1"/>
    <property type="match status" value="1"/>
</dbReference>
<dbReference type="Gene3D" id="1.10.10.10">
    <property type="entry name" value="Winged helix-like DNA-binding domain superfamily/Winged helix DNA-binding domain"/>
    <property type="match status" value="1"/>
</dbReference>
<organism evidence="6 7">
    <name type="scientific">Neoroseomonas lacus</name>
    <dbReference type="NCBI Taxonomy" id="287609"/>
    <lineage>
        <taxon>Bacteria</taxon>
        <taxon>Pseudomonadati</taxon>
        <taxon>Pseudomonadota</taxon>
        <taxon>Alphaproteobacteria</taxon>
        <taxon>Acetobacterales</taxon>
        <taxon>Acetobacteraceae</taxon>
        <taxon>Neoroseomonas</taxon>
    </lineage>
</organism>
<dbReference type="SUPFAM" id="SSF53850">
    <property type="entry name" value="Periplasmic binding protein-like II"/>
    <property type="match status" value="1"/>
</dbReference>
<dbReference type="EMBL" id="BMKW01000002">
    <property type="protein sequence ID" value="GGJ06822.1"/>
    <property type="molecule type" value="Genomic_DNA"/>
</dbReference>
<evidence type="ECO:0000259" key="5">
    <source>
        <dbReference type="PROSITE" id="PS50931"/>
    </source>
</evidence>
<dbReference type="InterPro" id="IPR036390">
    <property type="entry name" value="WH_DNA-bd_sf"/>
</dbReference>
<dbReference type="CDD" id="cd08432">
    <property type="entry name" value="PBP2_GcdR_TrpI_HvrB_AmpR_like"/>
    <property type="match status" value="1"/>
</dbReference>
<comment type="caution">
    <text evidence="6">The sequence shown here is derived from an EMBL/GenBank/DDBJ whole genome shotgun (WGS) entry which is preliminary data.</text>
</comment>
<sequence length="319" mass="35085">MPLGALRAFESVARLGGVRRAALELCVTEGAVSQQLRTLEVVLGVPLVSRGPDRRLTLTEEGTAMLRRLTPAFDLMESATRDAMTASGPQRLRVRMLPTLAIRWLVPRLGQFFERHGDINIEVSTAAERAAALRPDDDFVAWQGDGSWRGVHAELLFHDALVPVCSSHLARTAHEPAALRSATLLHSMLRPEAWRIWLDGAGVEGVDATAGRQFANASLAYQAAMDGLGVAIAQRVYVEADLKSGRLVAPFERTVVSGEGYYLICEAERASLPRHQAFLSWIRDCVRKDMQKDDREVVSRLIGAEPSAKPATRTRRRSS</sequence>
<dbReference type="SUPFAM" id="SSF46785">
    <property type="entry name" value="Winged helix' DNA-binding domain"/>
    <property type="match status" value="1"/>
</dbReference>
<dbReference type="Gene3D" id="3.40.190.10">
    <property type="entry name" value="Periplasmic binding protein-like II"/>
    <property type="match status" value="2"/>
</dbReference>
<dbReference type="FunFam" id="3.40.190.10:FF:000017">
    <property type="entry name" value="Glycine cleavage system transcriptional activator"/>
    <property type="match status" value="1"/>
</dbReference>
<dbReference type="PANTHER" id="PTHR30537:SF26">
    <property type="entry name" value="GLYCINE CLEAVAGE SYSTEM TRANSCRIPTIONAL ACTIVATOR"/>
    <property type="match status" value="1"/>
</dbReference>
<feature type="domain" description="HTH lysR-type" evidence="5">
    <location>
        <begin position="1"/>
        <end position="59"/>
    </location>
</feature>
<dbReference type="Pfam" id="PF03466">
    <property type="entry name" value="LysR_substrate"/>
    <property type="match status" value="1"/>
</dbReference>
<reference evidence="6" key="1">
    <citation type="journal article" date="2014" name="Int. J. Syst. Evol. Microbiol.">
        <title>Complete genome sequence of Corynebacterium casei LMG S-19264T (=DSM 44701T), isolated from a smear-ripened cheese.</title>
        <authorList>
            <consortium name="US DOE Joint Genome Institute (JGI-PGF)"/>
            <person name="Walter F."/>
            <person name="Albersmeier A."/>
            <person name="Kalinowski J."/>
            <person name="Ruckert C."/>
        </authorList>
    </citation>
    <scope>NUCLEOTIDE SEQUENCE</scope>
    <source>
        <strain evidence="6">CGMCC 1.3617</strain>
    </source>
</reference>
<dbReference type="PROSITE" id="PS50931">
    <property type="entry name" value="HTH_LYSR"/>
    <property type="match status" value="1"/>
</dbReference>
<dbReference type="InterPro" id="IPR036388">
    <property type="entry name" value="WH-like_DNA-bd_sf"/>
</dbReference>
<evidence type="ECO:0000256" key="1">
    <source>
        <dbReference type="ARBA" id="ARBA00009437"/>
    </source>
</evidence>
<keyword evidence="4" id="KW-0804">Transcription</keyword>
<proteinExistence type="inferred from homology"/>
<keyword evidence="7" id="KW-1185">Reference proteome</keyword>
<dbReference type="PANTHER" id="PTHR30537">
    <property type="entry name" value="HTH-TYPE TRANSCRIPTIONAL REGULATOR"/>
    <property type="match status" value="1"/>
</dbReference>
<evidence type="ECO:0000313" key="6">
    <source>
        <dbReference type="EMBL" id="GGJ06822.1"/>
    </source>
</evidence>
<keyword evidence="2" id="KW-0805">Transcription regulation</keyword>
<comment type="similarity">
    <text evidence="1">Belongs to the LysR transcriptional regulatory family.</text>
</comment>
<evidence type="ECO:0000256" key="3">
    <source>
        <dbReference type="ARBA" id="ARBA00023125"/>
    </source>
</evidence>
<evidence type="ECO:0000313" key="7">
    <source>
        <dbReference type="Proteomes" id="UP000661507"/>
    </source>
</evidence>
<dbReference type="InterPro" id="IPR000847">
    <property type="entry name" value="LysR_HTH_N"/>
</dbReference>
<reference evidence="6" key="2">
    <citation type="submission" date="2020-09" db="EMBL/GenBank/DDBJ databases">
        <authorList>
            <person name="Sun Q."/>
            <person name="Zhou Y."/>
        </authorList>
    </citation>
    <scope>NUCLEOTIDE SEQUENCE</scope>
    <source>
        <strain evidence="6">CGMCC 1.3617</strain>
    </source>
</reference>
<name>A0A917KDD4_9PROT</name>
<dbReference type="InterPro" id="IPR058163">
    <property type="entry name" value="LysR-type_TF_proteobact-type"/>
</dbReference>
<dbReference type="GO" id="GO:0003700">
    <property type="term" value="F:DNA-binding transcription factor activity"/>
    <property type="evidence" value="ECO:0007669"/>
    <property type="project" value="InterPro"/>
</dbReference>
<evidence type="ECO:0000256" key="4">
    <source>
        <dbReference type="ARBA" id="ARBA00023163"/>
    </source>
</evidence>
<keyword evidence="3" id="KW-0238">DNA-binding</keyword>
<protein>
    <submittedName>
        <fullName evidence="6">Transcriptional regulator GcvA</fullName>
    </submittedName>
</protein>
<gene>
    <name evidence="6" type="primary">gcvA</name>
    <name evidence="6" type="ORF">GCM10011320_12210</name>
</gene>
<dbReference type="GO" id="GO:0006351">
    <property type="term" value="P:DNA-templated transcription"/>
    <property type="evidence" value="ECO:0007669"/>
    <property type="project" value="TreeGrafter"/>
</dbReference>
<dbReference type="InterPro" id="IPR005119">
    <property type="entry name" value="LysR_subst-bd"/>
</dbReference>
<accession>A0A917KDD4</accession>
<evidence type="ECO:0000256" key="2">
    <source>
        <dbReference type="ARBA" id="ARBA00023015"/>
    </source>
</evidence>
<dbReference type="AlphaFoldDB" id="A0A917KDD4"/>